<dbReference type="OrthoDB" id="2856744at2"/>
<sequence length="196" mass="23166">MEDKPQLVLDMAGVLITNLSSSFWQELAGHAGTTFPIFIEQLSAIRIDLWTGKLKEEQFWIWLQSQYPKIDKTYAYELLERTTQLLPAIHYLERWSQHADIHLLSNHCHEWVKPILLMIEKHTESITISNQVGFCKPYREIYEIVESHMNSRTRIIFVDDQLKNFKSAMELGWETILADEQYYWIEKIDHILTVGV</sequence>
<reference evidence="1 2" key="1">
    <citation type="submission" date="2018-01" db="EMBL/GenBank/DDBJ databases">
        <title>Genome sequence of the PGP bacterium Paenibacillus illinoisensis E3.</title>
        <authorList>
            <person name="Rolli E."/>
            <person name="Marasco R."/>
            <person name="Bessem C."/>
            <person name="Michoud G."/>
            <person name="Gaiarsa S."/>
            <person name="Borin S."/>
            <person name="Daffonchio D."/>
        </authorList>
    </citation>
    <scope>NUCLEOTIDE SEQUENCE [LARGE SCALE GENOMIC DNA]</scope>
    <source>
        <strain evidence="1 2">E3</strain>
    </source>
</reference>
<dbReference type="PANTHER" id="PTHR43611:SF3">
    <property type="entry name" value="FLAVIN MONONUCLEOTIDE HYDROLASE 1, CHLOROPLATIC"/>
    <property type="match status" value="1"/>
</dbReference>
<dbReference type="SUPFAM" id="SSF56784">
    <property type="entry name" value="HAD-like"/>
    <property type="match status" value="1"/>
</dbReference>
<dbReference type="EMBL" id="PRLG01000029">
    <property type="protein sequence ID" value="PYY26411.1"/>
    <property type="molecule type" value="Genomic_DNA"/>
</dbReference>
<dbReference type="GO" id="GO:0016787">
    <property type="term" value="F:hydrolase activity"/>
    <property type="evidence" value="ECO:0007669"/>
    <property type="project" value="UniProtKB-KW"/>
</dbReference>
<dbReference type="Gene3D" id="3.40.50.1000">
    <property type="entry name" value="HAD superfamily/HAD-like"/>
    <property type="match status" value="1"/>
</dbReference>
<dbReference type="RefSeq" id="WP_110822689.1">
    <property type="nucleotide sequence ID" value="NZ_PRLG01000029.1"/>
</dbReference>
<dbReference type="AlphaFoldDB" id="A0A2W0CRS2"/>
<dbReference type="Gene3D" id="1.10.150.240">
    <property type="entry name" value="Putative phosphatase, domain 2"/>
    <property type="match status" value="1"/>
</dbReference>
<dbReference type="InterPro" id="IPR023214">
    <property type="entry name" value="HAD_sf"/>
</dbReference>
<gene>
    <name evidence="1" type="ORF">PIL02S_05811</name>
</gene>
<proteinExistence type="predicted"/>
<dbReference type="Proteomes" id="UP000247459">
    <property type="component" value="Unassembled WGS sequence"/>
</dbReference>
<organism evidence="1 2">
    <name type="scientific">Paenibacillus illinoisensis</name>
    <dbReference type="NCBI Taxonomy" id="59845"/>
    <lineage>
        <taxon>Bacteria</taxon>
        <taxon>Bacillati</taxon>
        <taxon>Bacillota</taxon>
        <taxon>Bacilli</taxon>
        <taxon>Bacillales</taxon>
        <taxon>Paenibacillaceae</taxon>
        <taxon>Paenibacillus</taxon>
    </lineage>
</organism>
<dbReference type="PANTHER" id="PTHR43611">
    <property type="entry name" value="ALPHA-D-GLUCOSE 1-PHOSPHATE PHOSPHATASE"/>
    <property type="match status" value="1"/>
</dbReference>
<name>A0A2W0CRS2_9BACL</name>
<comment type="caution">
    <text evidence="1">The sequence shown here is derived from an EMBL/GenBank/DDBJ whole genome shotgun (WGS) entry which is preliminary data.</text>
</comment>
<keyword evidence="1" id="KW-0378">Hydrolase</keyword>
<accession>A0A2W0CRS2</accession>
<protein>
    <submittedName>
        <fullName evidence="1">HAD-superfamily hydrolase subfamily IA variant 3</fullName>
    </submittedName>
</protein>
<dbReference type="InterPro" id="IPR023198">
    <property type="entry name" value="PGP-like_dom2"/>
</dbReference>
<evidence type="ECO:0000313" key="2">
    <source>
        <dbReference type="Proteomes" id="UP000247459"/>
    </source>
</evidence>
<dbReference type="InterPro" id="IPR006439">
    <property type="entry name" value="HAD-SF_hydro_IA"/>
</dbReference>
<evidence type="ECO:0000313" key="1">
    <source>
        <dbReference type="EMBL" id="PYY26411.1"/>
    </source>
</evidence>
<dbReference type="InterPro" id="IPR036412">
    <property type="entry name" value="HAD-like_sf"/>
</dbReference>
<dbReference type="NCBIfam" id="TIGR01509">
    <property type="entry name" value="HAD-SF-IA-v3"/>
    <property type="match status" value="1"/>
</dbReference>